<name>A0ABQ8G4R5_9PEZI</name>
<evidence type="ECO:0008006" key="4">
    <source>
        <dbReference type="Google" id="ProtNLM"/>
    </source>
</evidence>
<feature type="region of interest" description="Disordered" evidence="1">
    <location>
        <begin position="39"/>
        <end position="58"/>
    </location>
</feature>
<evidence type="ECO:0000313" key="3">
    <source>
        <dbReference type="Proteomes" id="UP000774617"/>
    </source>
</evidence>
<comment type="caution">
    <text evidence="2">The sequence shown here is derived from an EMBL/GenBank/DDBJ whole genome shotgun (WGS) entry which is preliminary data.</text>
</comment>
<evidence type="ECO:0000313" key="2">
    <source>
        <dbReference type="EMBL" id="KAH7044626.1"/>
    </source>
</evidence>
<organism evidence="2 3">
    <name type="scientific">Macrophomina phaseolina</name>
    <dbReference type="NCBI Taxonomy" id="35725"/>
    <lineage>
        <taxon>Eukaryota</taxon>
        <taxon>Fungi</taxon>
        <taxon>Dikarya</taxon>
        <taxon>Ascomycota</taxon>
        <taxon>Pezizomycotina</taxon>
        <taxon>Dothideomycetes</taxon>
        <taxon>Dothideomycetes incertae sedis</taxon>
        <taxon>Botryosphaeriales</taxon>
        <taxon>Botryosphaeriaceae</taxon>
        <taxon>Macrophomina</taxon>
    </lineage>
</organism>
<dbReference type="EMBL" id="JAGTJR010000020">
    <property type="protein sequence ID" value="KAH7044626.1"/>
    <property type="molecule type" value="Genomic_DNA"/>
</dbReference>
<dbReference type="Proteomes" id="UP000774617">
    <property type="component" value="Unassembled WGS sequence"/>
</dbReference>
<gene>
    <name evidence="2" type="ORF">B0J12DRAFT_183852</name>
</gene>
<reference evidence="2 3" key="1">
    <citation type="journal article" date="2021" name="Nat. Commun.">
        <title>Genetic determinants of endophytism in the Arabidopsis root mycobiome.</title>
        <authorList>
            <person name="Mesny F."/>
            <person name="Miyauchi S."/>
            <person name="Thiergart T."/>
            <person name="Pickel B."/>
            <person name="Atanasova L."/>
            <person name="Karlsson M."/>
            <person name="Huettel B."/>
            <person name="Barry K.W."/>
            <person name="Haridas S."/>
            <person name="Chen C."/>
            <person name="Bauer D."/>
            <person name="Andreopoulos W."/>
            <person name="Pangilinan J."/>
            <person name="LaButti K."/>
            <person name="Riley R."/>
            <person name="Lipzen A."/>
            <person name="Clum A."/>
            <person name="Drula E."/>
            <person name="Henrissat B."/>
            <person name="Kohler A."/>
            <person name="Grigoriev I.V."/>
            <person name="Martin F.M."/>
            <person name="Hacquard S."/>
        </authorList>
    </citation>
    <scope>NUCLEOTIDE SEQUENCE [LARGE SCALE GENOMIC DNA]</scope>
    <source>
        <strain evidence="2 3">MPI-SDFR-AT-0080</strain>
    </source>
</reference>
<keyword evidence="3" id="KW-1185">Reference proteome</keyword>
<accession>A0ABQ8G4R5</accession>
<proteinExistence type="predicted"/>
<feature type="compositionally biased region" description="Low complexity" evidence="1">
    <location>
        <begin position="39"/>
        <end position="52"/>
    </location>
</feature>
<sequence>MRLSRPLLLFVQPTFAPSPMLAVRGSCLLTPLLLRPRPPTTAQAAQSAASATSRRRTVRGPGAVNFSLLSNNTASSPSTAAHPAPPLIGQRSWHCIS</sequence>
<protein>
    <recommendedName>
        <fullName evidence="4">Secreted protein</fullName>
    </recommendedName>
</protein>
<evidence type="ECO:0000256" key="1">
    <source>
        <dbReference type="SAM" id="MobiDB-lite"/>
    </source>
</evidence>